<dbReference type="SUPFAM" id="SSF53901">
    <property type="entry name" value="Thiolase-like"/>
    <property type="match status" value="2"/>
</dbReference>
<dbReference type="GO" id="GO:0044550">
    <property type="term" value="P:secondary metabolite biosynthetic process"/>
    <property type="evidence" value="ECO:0007669"/>
    <property type="project" value="TreeGrafter"/>
</dbReference>
<dbReference type="eggNOG" id="COG0332">
    <property type="taxonomic scope" value="Bacteria"/>
</dbReference>
<evidence type="ECO:0000256" key="1">
    <source>
        <dbReference type="ARBA" id="ARBA00022679"/>
    </source>
</evidence>
<evidence type="ECO:0000259" key="4">
    <source>
        <dbReference type="Pfam" id="PF08545"/>
    </source>
</evidence>
<dbReference type="EMBL" id="CP001614">
    <property type="protein sequence ID" value="ACR10739.1"/>
    <property type="molecule type" value="Genomic_DNA"/>
</dbReference>
<dbReference type="Proteomes" id="UP000009080">
    <property type="component" value="Chromosome"/>
</dbReference>
<protein>
    <submittedName>
        <fullName evidence="5">3-oxoacyl-[acyl-carrier-protein] synthase III</fullName>
    </submittedName>
</protein>
<evidence type="ECO:0000313" key="6">
    <source>
        <dbReference type="Proteomes" id="UP000009080"/>
    </source>
</evidence>
<dbReference type="OrthoDB" id="9788274at2"/>
<dbReference type="Pfam" id="PF08545">
    <property type="entry name" value="ACP_syn_III"/>
    <property type="match status" value="1"/>
</dbReference>
<sequence length="334" mass="36834">MEIIGKSKIAGIGAYLPEQRVLSDDLMHEIGSTRFGTPVDYISKRIGIIERRISEANMFPSDMAIKAAEVALKDAGITPMEVDLIIYCGIDRDWQEPATSHRVQVEIGAKKSSCFDVTNACHGFMDGLSIANAFLTNGTANNVLVCTGEKPSRVLFEAIKILRDEKSKEAFKRMLGALTVGDAGGAMVIQRSNVETGEGLRWMQSYSEGEHANLCYYRHTHEGYDGQMLMREISLQIAKLHKKLIEKTYATLAWKPEEIDRIYCHQVGEKPHKALVSIANKSIDCAPITYPSFGNLTSATFPVNMHLNRPERGSKLLLMGTGSGLSVCQAGMVF</sequence>
<dbReference type="RefSeq" id="WP_015816851.1">
    <property type="nucleotide sequence ID" value="NC_012997.1"/>
</dbReference>
<keyword evidence="6" id="KW-1185">Reference proteome</keyword>
<dbReference type="PANTHER" id="PTHR34069:SF3">
    <property type="entry name" value="ACYL-COA:ACYL-COA ALKYLTRANSFERASE"/>
    <property type="match status" value="1"/>
</dbReference>
<dbReference type="GO" id="GO:0006633">
    <property type="term" value="P:fatty acid biosynthetic process"/>
    <property type="evidence" value="ECO:0007669"/>
    <property type="project" value="InterPro"/>
</dbReference>
<dbReference type="Pfam" id="PF08541">
    <property type="entry name" value="ACP_syn_III_C"/>
    <property type="match status" value="1"/>
</dbReference>
<dbReference type="HOGENOM" id="CLU_039592_4_2_6"/>
<dbReference type="Gene3D" id="3.40.47.10">
    <property type="match status" value="2"/>
</dbReference>
<organism evidence="5 6">
    <name type="scientific">Teredinibacter turnerae (strain ATCC 39867 / T7901)</name>
    <dbReference type="NCBI Taxonomy" id="377629"/>
    <lineage>
        <taxon>Bacteria</taxon>
        <taxon>Pseudomonadati</taxon>
        <taxon>Pseudomonadota</taxon>
        <taxon>Gammaproteobacteria</taxon>
        <taxon>Cellvibrionales</taxon>
        <taxon>Cellvibrionaceae</taxon>
        <taxon>Teredinibacter</taxon>
    </lineage>
</organism>
<evidence type="ECO:0000259" key="3">
    <source>
        <dbReference type="Pfam" id="PF08541"/>
    </source>
</evidence>
<name>C5BTW3_TERTT</name>
<evidence type="ECO:0000313" key="5">
    <source>
        <dbReference type="EMBL" id="ACR10739.1"/>
    </source>
</evidence>
<feature type="domain" description="Beta-ketoacyl-[acyl-carrier-protein] synthase III N-terminal" evidence="4">
    <location>
        <begin position="115"/>
        <end position="197"/>
    </location>
</feature>
<proteinExistence type="predicted"/>
<keyword evidence="1" id="KW-0808">Transferase</keyword>
<accession>C5BTW3</accession>
<dbReference type="InterPro" id="IPR013747">
    <property type="entry name" value="ACP_syn_III_C"/>
</dbReference>
<dbReference type="AlphaFoldDB" id="C5BTW3"/>
<gene>
    <name evidence="5" type="ordered locus">TERTU_4039</name>
</gene>
<dbReference type="KEGG" id="ttu:TERTU_4039"/>
<dbReference type="InterPro" id="IPR016039">
    <property type="entry name" value="Thiolase-like"/>
</dbReference>
<dbReference type="PANTHER" id="PTHR34069">
    <property type="entry name" value="3-OXOACYL-[ACYL-CARRIER-PROTEIN] SYNTHASE 3"/>
    <property type="match status" value="1"/>
</dbReference>
<dbReference type="CDD" id="cd00830">
    <property type="entry name" value="KAS_III"/>
    <property type="match status" value="1"/>
</dbReference>
<dbReference type="InterPro" id="IPR013751">
    <property type="entry name" value="ACP_syn_III_N"/>
</dbReference>
<dbReference type="GO" id="GO:0004315">
    <property type="term" value="F:3-oxoacyl-[acyl-carrier-protein] synthase activity"/>
    <property type="evidence" value="ECO:0007669"/>
    <property type="project" value="InterPro"/>
</dbReference>
<keyword evidence="2" id="KW-0012">Acyltransferase</keyword>
<evidence type="ECO:0000256" key="2">
    <source>
        <dbReference type="ARBA" id="ARBA00023315"/>
    </source>
</evidence>
<feature type="domain" description="Beta-ketoacyl-[acyl-carrier-protein] synthase III C-terminal" evidence="3">
    <location>
        <begin position="253"/>
        <end position="327"/>
    </location>
</feature>
<reference evidence="5 6" key="1">
    <citation type="journal article" date="2009" name="PLoS ONE">
        <title>The complete genome of Teredinibacter turnerae T7901: an intracellular endosymbiont of marine wood-boring bivalves (shipworms).</title>
        <authorList>
            <person name="Yang J.C."/>
            <person name="Madupu R."/>
            <person name="Durkin A.S."/>
            <person name="Ekborg N.A."/>
            <person name="Pedamallu C.S."/>
            <person name="Hostetler J.B."/>
            <person name="Radune D."/>
            <person name="Toms B.S."/>
            <person name="Henrissat B."/>
            <person name="Coutinho P.M."/>
            <person name="Schwarz S."/>
            <person name="Field L."/>
            <person name="Trindade-Silva A.E."/>
            <person name="Soares C.A.G."/>
            <person name="Elshahawi S."/>
            <person name="Hanora A."/>
            <person name="Schmidt E.W."/>
            <person name="Haygood M.G."/>
            <person name="Posfai J."/>
            <person name="Benner J."/>
            <person name="Madinger C."/>
            <person name="Nove J."/>
            <person name="Anton B."/>
            <person name="Chaudhary K."/>
            <person name="Foster J."/>
            <person name="Holman A."/>
            <person name="Kumar S."/>
            <person name="Lessard P.A."/>
            <person name="Luyten Y.A."/>
            <person name="Slatko B."/>
            <person name="Wood N."/>
            <person name="Wu B."/>
            <person name="Teplitski M."/>
            <person name="Mougous J.D."/>
            <person name="Ward N."/>
            <person name="Eisen J.A."/>
            <person name="Badger J.H."/>
            <person name="Distel D.L."/>
        </authorList>
    </citation>
    <scope>NUCLEOTIDE SEQUENCE [LARGE SCALE GENOMIC DNA]</scope>
    <source>
        <strain evidence="6">ATCC 39867 / T7901</strain>
    </source>
</reference>
<dbReference type="STRING" id="377629.TERTU_4039"/>